<evidence type="ECO:0000313" key="2">
    <source>
        <dbReference type="Proteomes" id="UP000789405"/>
    </source>
</evidence>
<feature type="non-terminal residue" evidence="1">
    <location>
        <position position="225"/>
    </location>
</feature>
<protein>
    <submittedName>
        <fullName evidence="1">19432_t:CDS:1</fullName>
    </submittedName>
</protein>
<keyword evidence="2" id="KW-1185">Reference proteome</keyword>
<comment type="caution">
    <text evidence="1">The sequence shown here is derived from an EMBL/GenBank/DDBJ whole genome shotgun (WGS) entry which is preliminary data.</text>
</comment>
<evidence type="ECO:0000313" key="1">
    <source>
        <dbReference type="EMBL" id="CAG8684166.1"/>
    </source>
</evidence>
<name>A0A9N9ENA5_9GLOM</name>
<proteinExistence type="predicted"/>
<sequence length="225" mass="25956">MPINYPKKCPECNSYCLYASFARRELVLISAHNEPNPQINDFDHPNQFIQQPLFIRPNHIGSFHLHPRYDGPVQYPQQPFTFNAPQHPRLNEPDQFPQYPCISGPDQPPQINEINNFNNDPNYIQTKPNLQIQYSNNQTTNSIRNNSIQPSLTPMQANIQINNNLQRQPSFASQASNVTAQPLQEFRNCNYLVCSILKSQCFQSIGDEPQNENCVTRNEQNEDVN</sequence>
<reference evidence="1" key="1">
    <citation type="submission" date="2021-06" db="EMBL/GenBank/DDBJ databases">
        <authorList>
            <person name="Kallberg Y."/>
            <person name="Tangrot J."/>
            <person name="Rosling A."/>
        </authorList>
    </citation>
    <scope>NUCLEOTIDE SEQUENCE</scope>
    <source>
        <strain evidence="1">MA453B</strain>
    </source>
</reference>
<dbReference type="OrthoDB" id="2481234at2759"/>
<dbReference type="EMBL" id="CAJVPY010007687">
    <property type="protein sequence ID" value="CAG8684166.1"/>
    <property type="molecule type" value="Genomic_DNA"/>
</dbReference>
<dbReference type="AlphaFoldDB" id="A0A9N9ENA5"/>
<accession>A0A9N9ENA5</accession>
<dbReference type="Proteomes" id="UP000789405">
    <property type="component" value="Unassembled WGS sequence"/>
</dbReference>
<gene>
    <name evidence="1" type="ORF">DERYTH_LOCUS11991</name>
</gene>
<organism evidence="1 2">
    <name type="scientific">Dentiscutata erythropus</name>
    <dbReference type="NCBI Taxonomy" id="1348616"/>
    <lineage>
        <taxon>Eukaryota</taxon>
        <taxon>Fungi</taxon>
        <taxon>Fungi incertae sedis</taxon>
        <taxon>Mucoromycota</taxon>
        <taxon>Glomeromycotina</taxon>
        <taxon>Glomeromycetes</taxon>
        <taxon>Diversisporales</taxon>
        <taxon>Gigasporaceae</taxon>
        <taxon>Dentiscutata</taxon>
    </lineage>
</organism>